<dbReference type="InParanoid" id="A0A0D0DDN7"/>
<dbReference type="HOGENOM" id="CLU_2400329_0_0_1"/>
<reference evidence="1 2" key="1">
    <citation type="submission" date="2014-04" db="EMBL/GenBank/DDBJ databases">
        <authorList>
            <consortium name="DOE Joint Genome Institute"/>
            <person name="Kuo A."/>
            <person name="Kohler A."/>
            <person name="Jargeat P."/>
            <person name="Nagy L.G."/>
            <person name="Floudas D."/>
            <person name="Copeland A."/>
            <person name="Barry K.W."/>
            <person name="Cichocki N."/>
            <person name="Veneault-Fourrey C."/>
            <person name="LaButti K."/>
            <person name="Lindquist E.A."/>
            <person name="Lipzen A."/>
            <person name="Lundell T."/>
            <person name="Morin E."/>
            <person name="Murat C."/>
            <person name="Sun H."/>
            <person name="Tunlid A."/>
            <person name="Henrissat B."/>
            <person name="Grigoriev I.V."/>
            <person name="Hibbett D.S."/>
            <person name="Martin F."/>
            <person name="Nordberg H.P."/>
            <person name="Cantor M.N."/>
            <person name="Hua S.X."/>
        </authorList>
    </citation>
    <scope>NUCLEOTIDE SEQUENCE [LARGE SCALE GENOMIC DNA]</scope>
    <source>
        <strain evidence="1 2">Ve08.2h10</strain>
    </source>
</reference>
<protein>
    <submittedName>
        <fullName evidence="1">Unplaced genomic scaffold scaffold_221, whole genome shotgun sequence</fullName>
    </submittedName>
</protein>
<organism evidence="1 2">
    <name type="scientific">Paxillus rubicundulus Ve08.2h10</name>
    <dbReference type="NCBI Taxonomy" id="930991"/>
    <lineage>
        <taxon>Eukaryota</taxon>
        <taxon>Fungi</taxon>
        <taxon>Dikarya</taxon>
        <taxon>Basidiomycota</taxon>
        <taxon>Agaricomycotina</taxon>
        <taxon>Agaricomycetes</taxon>
        <taxon>Agaricomycetidae</taxon>
        <taxon>Boletales</taxon>
        <taxon>Paxilineae</taxon>
        <taxon>Paxillaceae</taxon>
        <taxon>Paxillus</taxon>
    </lineage>
</organism>
<gene>
    <name evidence="1" type="ORF">PAXRUDRAFT_386397</name>
</gene>
<evidence type="ECO:0000313" key="2">
    <source>
        <dbReference type="Proteomes" id="UP000054538"/>
    </source>
</evidence>
<name>A0A0D0DDN7_9AGAM</name>
<proteinExistence type="predicted"/>
<sequence>MKSAWWSPRTPKFRISKTPFVRHQSTRQTSSCLVRVDWCHSGRIPVGWDSAATKFSLSRLNLSLGIDARSTCKAMSRFLLAFDDWSQQRVAVK</sequence>
<dbReference type="EMBL" id="KN825043">
    <property type="protein sequence ID" value="KIK95417.1"/>
    <property type="molecule type" value="Genomic_DNA"/>
</dbReference>
<keyword evidence="2" id="KW-1185">Reference proteome</keyword>
<dbReference type="Proteomes" id="UP000054538">
    <property type="component" value="Unassembled WGS sequence"/>
</dbReference>
<accession>A0A0D0DDN7</accession>
<evidence type="ECO:0000313" key="1">
    <source>
        <dbReference type="EMBL" id="KIK95417.1"/>
    </source>
</evidence>
<dbReference type="AlphaFoldDB" id="A0A0D0DDN7"/>
<reference evidence="2" key="2">
    <citation type="submission" date="2015-01" db="EMBL/GenBank/DDBJ databases">
        <title>Evolutionary Origins and Diversification of the Mycorrhizal Mutualists.</title>
        <authorList>
            <consortium name="DOE Joint Genome Institute"/>
            <consortium name="Mycorrhizal Genomics Consortium"/>
            <person name="Kohler A."/>
            <person name="Kuo A."/>
            <person name="Nagy L.G."/>
            <person name="Floudas D."/>
            <person name="Copeland A."/>
            <person name="Barry K.W."/>
            <person name="Cichocki N."/>
            <person name="Veneault-Fourrey C."/>
            <person name="LaButti K."/>
            <person name="Lindquist E.A."/>
            <person name="Lipzen A."/>
            <person name="Lundell T."/>
            <person name="Morin E."/>
            <person name="Murat C."/>
            <person name="Riley R."/>
            <person name="Ohm R."/>
            <person name="Sun H."/>
            <person name="Tunlid A."/>
            <person name="Henrissat B."/>
            <person name="Grigoriev I.V."/>
            <person name="Hibbett D.S."/>
            <person name="Martin F."/>
        </authorList>
    </citation>
    <scope>NUCLEOTIDE SEQUENCE [LARGE SCALE GENOMIC DNA]</scope>
    <source>
        <strain evidence="2">Ve08.2h10</strain>
    </source>
</reference>